<reference evidence="1" key="1">
    <citation type="submission" date="2019-10" db="EMBL/GenBank/DDBJ databases">
        <authorList>
            <consortium name="DOE Joint Genome Institute"/>
            <person name="Kuo A."/>
            <person name="Miyauchi S."/>
            <person name="Kiss E."/>
            <person name="Drula E."/>
            <person name="Kohler A."/>
            <person name="Sanchez-Garcia M."/>
            <person name="Andreopoulos B."/>
            <person name="Barry K.W."/>
            <person name="Bonito G."/>
            <person name="Buee M."/>
            <person name="Carver A."/>
            <person name="Chen C."/>
            <person name="Cichocki N."/>
            <person name="Clum A."/>
            <person name="Culley D."/>
            <person name="Crous P.W."/>
            <person name="Fauchery L."/>
            <person name="Girlanda M."/>
            <person name="Hayes R."/>
            <person name="Keri Z."/>
            <person name="Labutti K."/>
            <person name="Lipzen A."/>
            <person name="Lombard V."/>
            <person name="Magnuson J."/>
            <person name="Maillard F."/>
            <person name="Morin E."/>
            <person name="Murat C."/>
            <person name="Nolan M."/>
            <person name="Ohm R."/>
            <person name="Pangilinan J."/>
            <person name="Pereira M."/>
            <person name="Perotto S."/>
            <person name="Peter M."/>
            <person name="Riley R."/>
            <person name="Sitrit Y."/>
            <person name="Stielow B."/>
            <person name="Szollosi G."/>
            <person name="Zifcakova L."/>
            <person name="Stursova M."/>
            <person name="Spatafora J.W."/>
            <person name="Tedersoo L."/>
            <person name="Vaario L.-M."/>
            <person name="Yamada A."/>
            <person name="Yan M."/>
            <person name="Wang P."/>
            <person name="Xu J."/>
            <person name="Bruns T."/>
            <person name="Baldrian P."/>
            <person name="Vilgalys R."/>
            <person name="Henrissat B."/>
            <person name="Grigoriev I.V."/>
            <person name="Hibbett D."/>
            <person name="Nagy L.G."/>
            <person name="Martin F.M."/>
        </authorList>
    </citation>
    <scope>NUCLEOTIDE SEQUENCE</scope>
    <source>
        <strain evidence="1">P2</strain>
    </source>
</reference>
<gene>
    <name evidence="1" type="ORF">BDM02DRAFT_3094609</name>
</gene>
<keyword evidence="2" id="KW-1185">Reference proteome</keyword>
<evidence type="ECO:0000313" key="2">
    <source>
        <dbReference type="Proteomes" id="UP000886501"/>
    </source>
</evidence>
<name>A0ACB6ZK85_THEGA</name>
<dbReference type="EMBL" id="MU117996">
    <property type="protein sequence ID" value="KAF9649561.1"/>
    <property type="molecule type" value="Genomic_DNA"/>
</dbReference>
<protein>
    <submittedName>
        <fullName evidence="1">Uncharacterized protein</fullName>
    </submittedName>
</protein>
<sequence>MSEPWVPTVDDLRVKMCYICREEERYDVPAQAKTKWTHPCRCTLIAHESCLLHWIQSSQENQTRIERAFKCPQCGADYEIESDNPLMLRLLNKLNKVLTSTGKVATLVGMGTTIFTFATCIYLMCTSYGAWAVREFLGQEMFDLILTEDPTNWPWHAYLNLPLIPLSLILSRTTLWRSTVSPIVPLFLAWPTTLPVREKRLDPQAWLRIQRAAPPVHPLPSLMSWPPAPIVATIFLPLVQNVYRNLFSRFHHWVLNSEPSSELHTPIFPWRLEIRFGQDAEDAANEEAREENRANERQNREDDGNQDPVAAAERFQRISSASVGRYIGGALLVPRISNFMGSLLFRLSKHSDLLRKFLAIRPPLKDKLDGFSTGEVGTVSDLGQAVKAAFRVLIGGTRTWTEADPVWWRNSVGLGIFVVVKDCVSLLHLYLTKREIQTRRVKNKSFKGIDIRELDLILPPPMTLF</sequence>
<evidence type="ECO:0000313" key="1">
    <source>
        <dbReference type="EMBL" id="KAF9649561.1"/>
    </source>
</evidence>
<proteinExistence type="predicted"/>
<comment type="caution">
    <text evidence="1">The sequence shown here is derived from an EMBL/GenBank/DDBJ whole genome shotgun (WGS) entry which is preliminary data.</text>
</comment>
<reference evidence="1" key="2">
    <citation type="journal article" date="2020" name="Nat. Commun.">
        <title>Large-scale genome sequencing of mycorrhizal fungi provides insights into the early evolution of symbiotic traits.</title>
        <authorList>
            <person name="Miyauchi S."/>
            <person name="Kiss E."/>
            <person name="Kuo A."/>
            <person name="Drula E."/>
            <person name="Kohler A."/>
            <person name="Sanchez-Garcia M."/>
            <person name="Morin E."/>
            <person name="Andreopoulos B."/>
            <person name="Barry K.W."/>
            <person name="Bonito G."/>
            <person name="Buee M."/>
            <person name="Carver A."/>
            <person name="Chen C."/>
            <person name="Cichocki N."/>
            <person name="Clum A."/>
            <person name="Culley D."/>
            <person name="Crous P.W."/>
            <person name="Fauchery L."/>
            <person name="Girlanda M."/>
            <person name="Hayes R.D."/>
            <person name="Keri Z."/>
            <person name="LaButti K."/>
            <person name="Lipzen A."/>
            <person name="Lombard V."/>
            <person name="Magnuson J."/>
            <person name="Maillard F."/>
            <person name="Murat C."/>
            <person name="Nolan M."/>
            <person name="Ohm R.A."/>
            <person name="Pangilinan J."/>
            <person name="Pereira M.F."/>
            <person name="Perotto S."/>
            <person name="Peter M."/>
            <person name="Pfister S."/>
            <person name="Riley R."/>
            <person name="Sitrit Y."/>
            <person name="Stielow J.B."/>
            <person name="Szollosi G."/>
            <person name="Zifcakova L."/>
            <person name="Stursova M."/>
            <person name="Spatafora J.W."/>
            <person name="Tedersoo L."/>
            <person name="Vaario L.M."/>
            <person name="Yamada A."/>
            <person name="Yan M."/>
            <person name="Wang P."/>
            <person name="Xu J."/>
            <person name="Bruns T."/>
            <person name="Baldrian P."/>
            <person name="Vilgalys R."/>
            <person name="Dunand C."/>
            <person name="Henrissat B."/>
            <person name="Grigoriev I.V."/>
            <person name="Hibbett D."/>
            <person name="Nagy L.G."/>
            <person name="Martin F.M."/>
        </authorList>
    </citation>
    <scope>NUCLEOTIDE SEQUENCE</scope>
    <source>
        <strain evidence="1">P2</strain>
    </source>
</reference>
<accession>A0ACB6ZK85</accession>
<dbReference type="Proteomes" id="UP000886501">
    <property type="component" value="Unassembled WGS sequence"/>
</dbReference>
<organism evidence="1 2">
    <name type="scientific">Thelephora ganbajun</name>
    <name type="common">Ganba fungus</name>
    <dbReference type="NCBI Taxonomy" id="370292"/>
    <lineage>
        <taxon>Eukaryota</taxon>
        <taxon>Fungi</taxon>
        <taxon>Dikarya</taxon>
        <taxon>Basidiomycota</taxon>
        <taxon>Agaricomycotina</taxon>
        <taxon>Agaricomycetes</taxon>
        <taxon>Thelephorales</taxon>
        <taxon>Thelephoraceae</taxon>
        <taxon>Thelephora</taxon>
    </lineage>
</organism>